<keyword evidence="3" id="KW-1185">Reference proteome</keyword>
<dbReference type="OrthoDB" id="6397936at2"/>
<keyword evidence="1" id="KW-0472">Membrane</keyword>
<feature type="transmembrane region" description="Helical" evidence="1">
    <location>
        <begin position="51"/>
        <end position="68"/>
    </location>
</feature>
<dbReference type="Proteomes" id="UP000199527">
    <property type="component" value="Unassembled WGS sequence"/>
</dbReference>
<feature type="transmembrane region" description="Helical" evidence="1">
    <location>
        <begin position="117"/>
        <end position="138"/>
    </location>
</feature>
<name>A0A1G8JC58_9GAMM</name>
<feature type="transmembrane region" description="Helical" evidence="1">
    <location>
        <begin position="26"/>
        <end position="45"/>
    </location>
</feature>
<keyword evidence="1" id="KW-0812">Transmembrane</keyword>
<accession>A0A1G8JC58</accession>
<evidence type="ECO:0000313" key="3">
    <source>
        <dbReference type="Proteomes" id="UP000199527"/>
    </source>
</evidence>
<feature type="transmembrane region" description="Helical" evidence="1">
    <location>
        <begin position="176"/>
        <end position="193"/>
    </location>
</feature>
<feature type="transmembrane region" description="Helical" evidence="1">
    <location>
        <begin position="145"/>
        <end position="164"/>
    </location>
</feature>
<feature type="transmembrane region" description="Helical" evidence="1">
    <location>
        <begin position="221"/>
        <end position="238"/>
    </location>
</feature>
<keyword evidence="1" id="KW-1133">Transmembrane helix</keyword>
<organism evidence="2 3">
    <name type="scientific">Ferrimonas sediminum</name>
    <dbReference type="NCBI Taxonomy" id="718193"/>
    <lineage>
        <taxon>Bacteria</taxon>
        <taxon>Pseudomonadati</taxon>
        <taxon>Pseudomonadota</taxon>
        <taxon>Gammaproteobacteria</taxon>
        <taxon>Alteromonadales</taxon>
        <taxon>Ferrimonadaceae</taxon>
        <taxon>Ferrimonas</taxon>
    </lineage>
</organism>
<dbReference type="EMBL" id="FNEM01000001">
    <property type="protein sequence ID" value="SDI28682.1"/>
    <property type="molecule type" value="Genomic_DNA"/>
</dbReference>
<dbReference type="RefSeq" id="WP_090359782.1">
    <property type="nucleotide sequence ID" value="NZ_FNEM01000001.1"/>
</dbReference>
<reference evidence="3" key="1">
    <citation type="submission" date="2016-10" db="EMBL/GenBank/DDBJ databases">
        <authorList>
            <person name="Varghese N."/>
            <person name="Submissions S."/>
        </authorList>
    </citation>
    <scope>NUCLEOTIDE SEQUENCE [LARGE SCALE GENOMIC DNA]</scope>
    <source>
        <strain evidence="3">DSM 23317</strain>
    </source>
</reference>
<gene>
    <name evidence="2" type="ORF">SAMN04488540_10111</name>
</gene>
<protein>
    <recommendedName>
        <fullName evidence="4">Zinc transporter ZupT</fullName>
    </recommendedName>
</protein>
<proteinExistence type="predicted"/>
<evidence type="ECO:0000256" key="1">
    <source>
        <dbReference type="SAM" id="Phobius"/>
    </source>
</evidence>
<feature type="transmembrane region" description="Helical" evidence="1">
    <location>
        <begin position="89"/>
        <end position="111"/>
    </location>
</feature>
<sequence>MNYLIASLLILAVGPILHHGLRKQRGIITAIGAFVMVSLGGLVLFDILPQVVRLGGGAALAFITLGLFGPTLSEKLFKRHSTFAHNLTVTLGIGGLLLHSITDGSALFMAANAQGPLLLAFGIILHRMPAGLAVWWLLRPAYGRLIAASVLGLMMVTTIVGYVLGPELLLTMTASHVVYLQAFVTGSILHVLWHRPHEHHGHGHHHDHQHSGLPKLHSSHWIGGGLGLLFLVLLMAAHPDHGHSEAGDHLHDAAELHLDHDQESAPAEMSHDH</sequence>
<dbReference type="AlphaFoldDB" id="A0A1G8JC58"/>
<evidence type="ECO:0008006" key="4">
    <source>
        <dbReference type="Google" id="ProtNLM"/>
    </source>
</evidence>
<evidence type="ECO:0000313" key="2">
    <source>
        <dbReference type="EMBL" id="SDI28682.1"/>
    </source>
</evidence>